<dbReference type="PRINTS" id="PR00038">
    <property type="entry name" value="HTHLUXR"/>
</dbReference>
<dbReference type="SMART" id="SM00421">
    <property type="entry name" value="HTH_LUXR"/>
    <property type="match status" value="1"/>
</dbReference>
<gene>
    <name evidence="5" type="ORF">DES45_101442</name>
</gene>
<dbReference type="Gene3D" id="3.30.450.80">
    <property type="entry name" value="Transcription factor LuxR-like, autoinducer-binding domain"/>
    <property type="match status" value="1"/>
</dbReference>
<dbReference type="InterPro" id="IPR036388">
    <property type="entry name" value="WH-like_DNA-bd_sf"/>
</dbReference>
<dbReference type="SUPFAM" id="SSF46894">
    <property type="entry name" value="C-terminal effector domain of the bipartite response regulators"/>
    <property type="match status" value="1"/>
</dbReference>
<proteinExistence type="predicted"/>
<evidence type="ECO:0000256" key="2">
    <source>
        <dbReference type="ARBA" id="ARBA00023125"/>
    </source>
</evidence>
<dbReference type="OrthoDB" id="3170288at2"/>
<accession>A0A370HYZ4</accession>
<dbReference type="InterPro" id="IPR005143">
    <property type="entry name" value="TF_LuxR_autoind-bd_dom"/>
</dbReference>
<dbReference type="Proteomes" id="UP000254925">
    <property type="component" value="Unassembled WGS sequence"/>
</dbReference>
<protein>
    <submittedName>
        <fullName evidence="5">LuxR family quorum sensing-dependent transcriptional regulator</fullName>
    </submittedName>
</protein>
<feature type="domain" description="HTH luxR-type" evidence="4">
    <location>
        <begin position="174"/>
        <end position="239"/>
    </location>
</feature>
<keyword evidence="2" id="KW-0238">DNA-binding</keyword>
<dbReference type="PROSITE" id="PS50043">
    <property type="entry name" value="HTH_LUXR_2"/>
    <property type="match status" value="1"/>
</dbReference>
<dbReference type="PANTHER" id="PTHR44688:SF16">
    <property type="entry name" value="DNA-BINDING TRANSCRIPTIONAL ACTIVATOR DEVR_DOSR"/>
    <property type="match status" value="1"/>
</dbReference>
<dbReference type="GO" id="GO:0006355">
    <property type="term" value="P:regulation of DNA-templated transcription"/>
    <property type="evidence" value="ECO:0007669"/>
    <property type="project" value="InterPro"/>
</dbReference>
<dbReference type="GO" id="GO:0003677">
    <property type="term" value="F:DNA binding"/>
    <property type="evidence" value="ECO:0007669"/>
    <property type="project" value="UniProtKB-KW"/>
</dbReference>
<evidence type="ECO:0000313" key="5">
    <source>
        <dbReference type="EMBL" id="RDI62174.1"/>
    </source>
</evidence>
<dbReference type="RefSeq" id="WP_114768321.1">
    <property type="nucleotide sequence ID" value="NZ_QQBB01000001.1"/>
</dbReference>
<dbReference type="InterPro" id="IPR016032">
    <property type="entry name" value="Sig_transdc_resp-reg_C-effctor"/>
</dbReference>
<dbReference type="AlphaFoldDB" id="A0A370HYZ4"/>
<name>A0A370HYZ4_9HYPH</name>
<dbReference type="CDD" id="cd06170">
    <property type="entry name" value="LuxR_C_like"/>
    <property type="match status" value="1"/>
</dbReference>
<organism evidence="5 6">
    <name type="scientific">Microvirga subterranea</name>
    <dbReference type="NCBI Taxonomy" id="186651"/>
    <lineage>
        <taxon>Bacteria</taxon>
        <taxon>Pseudomonadati</taxon>
        <taxon>Pseudomonadota</taxon>
        <taxon>Alphaproteobacteria</taxon>
        <taxon>Hyphomicrobiales</taxon>
        <taxon>Methylobacteriaceae</taxon>
        <taxon>Microvirga</taxon>
    </lineage>
</organism>
<dbReference type="Pfam" id="PF00196">
    <property type="entry name" value="GerE"/>
    <property type="match status" value="1"/>
</dbReference>
<dbReference type="InterPro" id="IPR000792">
    <property type="entry name" value="Tscrpt_reg_LuxR_C"/>
</dbReference>
<dbReference type="Gene3D" id="1.10.10.10">
    <property type="entry name" value="Winged helix-like DNA-binding domain superfamily/Winged helix DNA-binding domain"/>
    <property type="match status" value="1"/>
</dbReference>
<dbReference type="PANTHER" id="PTHR44688">
    <property type="entry name" value="DNA-BINDING TRANSCRIPTIONAL ACTIVATOR DEVR_DOSR"/>
    <property type="match status" value="1"/>
</dbReference>
<dbReference type="Pfam" id="PF03472">
    <property type="entry name" value="Autoind_bind"/>
    <property type="match status" value="1"/>
</dbReference>
<evidence type="ECO:0000259" key="4">
    <source>
        <dbReference type="PROSITE" id="PS50043"/>
    </source>
</evidence>
<keyword evidence="1" id="KW-0805">Transcription regulation</keyword>
<dbReference type="SUPFAM" id="SSF75516">
    <property type="entry name" value="Pheromone-binding domain of LuxR-like quorum-sensing transcription factors"/>
    <property type="match status" value="1"/>
</dbReference>
<reference evidence="5 6" key="1">
    <citation type="submission" date="2018-07" db="EMBL/GenBank/DDBJ databases">
        <title>Genomic Encyclopedia of Type Strains, Phase IV (KMG-IV): sequencing the most valuable type-strain genomes for metagenomic binning, comparative biology and taxonomic classification.</title>
        <authorList>
            <person name="Goeker M."/>
        </authorList>
    </citation>
    <scope>NUCLEOTIDE SEQUENCE [LARGE SCALE GENOMIC DNA]</scope>
    <source>
        <strain evidence="5 6">DSM 14364</strain>
    </source>
</reference>
<evidence type="ECO:0000256" key="3">
    <source>
        <dbReference type="ARBA" id="ARBA00023163"/>
    </source>
</evidence>
<dbReference type="InterPro" id="IPR036693">
    <property type="entry name" value="TF_LuxR_autoind-bd_dom_sf"/>
</dbReference>
<evidence type="ECO:0000313" key="6">
    <source>
        <dbReference type="Proteomes" id="UP000254925"/>
    </source>
</evidence>
<sequence>MASRHLYIERVFDFAEQCRDLACAEAVMADLQSIVADLGFSSFIVTGLPLPNRPLEPLVLLSSWPEGWFERYTSQDYFQIDPVGQNVFATTAPFRWGDAPYRKDKSLARTMMGEAVEFGLVDGFCVPIYTATGWQSAFSFASEVRLDIGPKELAAAHLLALTAHGRLRTLLGEEPRARGRLTPREREVLTWAAAGKSAWETSTILGISEATVITHLDNIRRKLQVANTTQAVVAALQSGELQPY</sequence>
<keyword evidence="6" id="KW-1185">Reference proteome</keyword>
<keyword evidence="3" id="KW-0804">Transcription</keyword>
<evidence type="ECO:0000256" key="1">
    <source>
        <dbReference type="ARBA" id="ARBA00023015"/>
    </source>
</evidence>
<comment type="caution">
    <text evidence="5">The sequence shown here is derived from an EMBL/GenBank/DDBJ whole genome shotgun (WGS) entry which is preliminary data.</text>
</comment>
<dbReference type="EMBL" id="QQBB01000001">
    <property type="protein sequence ID" value="RDI62174.1"/>
    <property type="molecule type" value="Genomic_DNA"/>
</dbReference>